<dbReference type="AlphaFoldDB" id="A0A9X3N366"/>
<dbReference type="InterPro" id="IPR015943">
    <property type="entry name" value="WD40/YVTN_repeat-like_dom_sf"/>
</dbReference>
<dbReference type="Gene3D" id="2.130.10.10">
    <property type="entry name" value="YVTN repeat-like/Quinoprotein amine dehydrogenase"/>
    <property type="match status" value="2"/>
</dbReference>
<keyword evidence="2" id="KW-0732">Signal</keyword>
<proteinExistence type="predicted"/>
<dbReference type="Gene3D" id="2.60.40.10">
    <property type="entry name" value="Immunoglobulins"/>
    <property type="match status" value="1"/>
</dbReference>
<evidence type="ECO:0000256" key="2">
    <source>
        <dbReference type="SAM" id="SignalP"/>
    </source>
</evidence>
<dbReference type="InterPro" id="IPR013783">
    <property type="entry name" value="Ig-like_fold"/>
</dbReference>
<dbReference type="InterPro" id="IPR036116">
    <property type="entry name" value="FN3_sf"/>
</dbReference>
<keyword evidence="5" id="KW-1185">Reference proteome</keyword>
<sequence length="551" mass="56609">MLGRTLAALGLMAALFTSSAQAAVFQDRGPLLSGTNGIVLGPDGNFWVAEEFNDSVVRMTPGGAVLNRYAVGDDPTSVATGPDNRVWVSVTGASQLVWFDAIAATPSAHTVNGLPCGPVGLVGSANRVFFSLPTCGRLGTVAADGTDLHTAPGFGTVYDLEFAGGKLFAPDTGNDAIRRVAPTAGLTVETAVNAPAGSAPDGIAADGAGNLWVTLYNTGHVGRFPATQTGGALTELAPAGADKLTEAFGIAAGADGRIYVTGKASANLARIDAGGTFRFYPTTGQPWQIVNGPDGDLYFTDQSSTRIVRFLSGAPKPATLAPVWAATTEAFVSATVDPRGNETQVVIDYGPTTAYGSTSAPVTLPAGVGPAAVQATLTGLAPGSNYHMRVRATNEEGSATGDDTTFVSQGPAICLRALRLAAISAKQCGPAPPRMLAARTTFSWAFVGSRTALRKVDISGLTGGETAKVSCSGKGCPFKSKTYKNLKKGKKALGSRFGLKRKLSKGAKLEVRVTKPGTIGSSALLTVRGRKQDPKIVRSCLRPGAKQTSRC</sequence>
<dbReference type="PANTHER" id="PTHR40274:SF4">
    <property type="entry name" value="BLL1406 PROTEIN"/>
    <property type="match status" value="1"/>
</dbReference>
<comment type="caution">
    <text evidence="4">The sequence shown here is derived from an EMBL/GenBank/DDBJ whole genome shotgun (WGS) entry which is preliminary data.</text>
</comment>
<evidence type="ECO:0000259" key="3">
    <source>
        <dbReference type="PROSITE" id="PS50853"/>
    </source>
</evidence>
<keyword evidence="1" id="KW-0326">Glycosidase</keyword>
<dbReference type="SUPFAM" id="SSF49265">
    <property type="entry name" value="Fibronectin type III"/>
    <property type="match status" value="1"/>
</dbReference>
<evidence type="ECO:0000313" key="4">
    <source>
        <dbReference type="EMBL" id="MDA0165892.1"/>
    </source>
</evidence>
<dbReference type="GO" id="GO:0016798">
    <property type="term" value="F:hydrolase activity, acting on glycosyl bonds"/>
    <property type="evidence" value="ECO:0007669"/>
    <property type="project" value="UniProtKB-KW"/>
</dbReference>
<gene>
    <name evidence="4" type="ORF">OM076_36845</name>
</gene>
<dbReference type="SUPFAM" id="SSF63829">
    <property type="entry name" value="Calcium-dependent phosphotriesterase"/>
    <property type="match status" value="2"/>
</dbReference>
<dbReference type="EMBL" id="JAPDOD010000054">
    <property type="protein sequence ID" value="MDA0165892.1"/>
    <property type="molecule type" value="Genomic_DNA"/>
</dbReference>
<dbReference type="PROSITE" id="PS50853">
    <property type="entry name" value="FN3"/>
    <property type="match status" value="1"/>
</dbReference>
<dbReference type="RefSeq" id="WP_270045155.1">
    <property type="nucleotide sequence ID" value="NZ_JAPDOD010000054.1"/>
</dbReference>
<dbReference type="Proteomes" id="UP001149140">
    <property type="component" value="Unassembled WGS sequence"/>
</dbReference>
<feature type="domain" description="Fibronectin type-III" evidence="3">
    <location>
        <begin position="314"/>
        <end position="411"/>
    </location>
</feature>
<organism evidence="4 5">
    <name type="scientific">Solirubrobacter ginsenosidimutans</name>
    <dbReference type="NCBI Taxonomy" id="490573"/>
    <lineage>
        <taxon>Bacteria</taxon>
        <taxon>Bacillati</taxon>
        <taxon>Actinomycetota</taxon>
        <taxon>Thermoleophilia</taxon>
        <taxon>Solirubrobacterales</taxon>
        <taxon>Solirubrobacteraceae</taxon>
        <taxon>Solirubrobacter</taxon>
    </lineage>
</organism>
<evidence type="ECO:0000313" key="5">
    <source>
        <dbReference type="Proteomes" id="UP001149140"/>
    </source>
</evidence>
<dbReference type="InterPro" id="IPR051344">
    <property type="entry name" value="Vgb"/>
</dbReference>
<dbReference type="GO" id="GO:0005975">
    <property type="term" value="P:carbohydrate metabolic process"/>
    <property type="evidence" value="ECO:0007669"/>
    <property type="project" value="UniProtKB-ARBA"/>
</dbReference>
<accession>A0A9X3N366</accession>
<dbReference type="CDD" id="cd00063">
    <property type="entry name" value="FN3"/>
    <property type="match status" value="1"/>
</dbReference>
<feature type="signal peptide" evidence="2">
    <location>
        <begin position="1"/>
        <end position="22"/>
    </location>
</feature>
<dbReference type="PANTHER" id="PTHR40274">
    <property type="entry name" value="VIRGINIAMYCIN B LYASE"/>
    <property type="match status" value="1"/>
</dbReference>
<feature type="chain" id="PRO_5040960902" description="Fibronectin type-III domain-containing protein" evidence="2">
    <location>
        <begin position="23"/>
        <end position="551"/>
    </location>
</feature>
<name>A0A9X3N366_9ACTN</name>
<dbReference type="InterPro" id="IPR003961">
    <property type="entry name" value="FN3_dom"/>
</dbReference>
<dbReference type="Pfam" id="PF24684">
    <property type="entry name" value="Vgb_lyase"/>
    <property type="match status" value="1"/>
</dbReference>
<keyword evidence="1" id="KW-0378">Hydrolase</keyword>
<reference evidence="4" key="1">
    <citation type="submission" date="2022-10" db="EMBL/GenBank/DDBJ databases">
        <title>The WGS of Solirubrobacter ginsenosidimutans DSM 21036.</title>
        <authorList>
            <person name="Jiang Z."/>
        </authorList>
    </citation>
    <scope>NUCLEOTIDE SEQUENCE</scope>
    <source>
        <strain evidence="4">DSM 21036</strain>
    </source>
</reference>
<evidence type="ECO:0000256" key="1">
    <source>
        <dbReference type="ARBA" id="ARBA00023295"/>
    </source>
</evidence>
<protein>
    <recommendedName>
        <fullName evidence="3">Fibronectin type-III domain-containing protein</fullName>
    </recommendedName>
</protein>